<dbReference type="Proteomes" id="UP000235584">
    <property type="component" value="Chromosome"/>
</dbReference>
<evidence type="ECO:0000313" key="1">
    <source>
        <dbReference type="EMBL" id="AUN97199.1"/>
    </source>
</evidence>
<dbReference type="OrthoDB" id="9795980at2"/>
<dbReference type="EMBL" id="CP025704">
    <property type="protein sequence ID" value="AUN97199.1"/>
    <property type="molecule type" value="Genomic_DNA"/>
</dbReference>
<accession>A0A2K9NNU7</accession>
<dbReference type="InterPro" id="IPR003489">
    <property type="entry name" value="RHF/RaiA"/>
</dbReference>
<dbReference type="Pfam" id="PF02482">
    <property type="entry name" value="Ribosomal_S30AE"/>
    <property type="match status" value="1"/>
</dbReference>
<dbReference type="KEGG" id="bsto:C0V70_03560"/>
<keyword evidence="2" id="KW-1185">Reference proteome</keyword>
<gene>
    <name evidence="1" type="primary">raiA</name>
    <name evidence="1" type="ORF">C0V70_03560</name>
</gene>
<protein>
    <submittedName>
        <fullName evidence="1">Ribosomal subunit interface protein</fullName>
    </submittedName>
</protein>
<name>A0A2K9NNU7_BACTC</name>
<dbReference type="InterPro" id="IPR036567">
    <property type="entry name" value="RHF-like"/>
</dbReference>
<sequence length="121" mass="14202">MKITTSFLHLEHTAALDAKIQEASAKLEKFFKDKGTMKWSCYVKNGQHFAEIYYHAPHCEYHAKAFSENLYHSIDLAVEKIEKQVFKKKEKYNKMHRQTSDVVILDPESAWTDYNEDEDVA</sequence>
<dbReference type="RefSeq" id="WP_102242494.1">
    <property type="nucleotide sequence ID" value="NZ_CP025704.1"/>
</dbReference>
<dbReference type="NCBIfam" id="TIGR00741">
    <property type="entry name" value="yfiA"/>
    <property type="match status" value="1"/>
</dbReference>
<proteinExistence type="predicted"/>
<organism evidence="1 2">
    <name type="scientific">Bacteriovorax stolpii</name>
    <name type="common">Bdellovibrio stolpii</name>
    <dbReference type="NCBI Taxonomy" id="960"/>
    <lineage>
        <taxon>Bacteria</taxon>
        <taxon>Pseudomonadati</taxon>
        <taxon>Bdellovibrionota</taxon>
        <taxon>Bacteriovoracia</taxon>
        <taxon>Bacteriovoracales</taxon>
        <taxon>Bacteriovoracaceae</taxon>
        <taxon>Bacteriovorax</taxon>
    </lineage>
</organism>
<dbReference type="AlphaFoldDB" id="A0A2K9NNU7"/>
<dbReference type="CDD" id="cd00552">
    <property type="entry name" value="RaiA"/>
    <property type="match status" value="1"/>
</dbReference>
<dbReference type="Gene3D" id="3.30.160.100">
    <property type="entry name" value="Ribosome hibernation promotion factor-like"/>
    <property type="match status" value="1"/>
</dbReference>
<reference evidence="1 2" key="1">
    <citation type="submission" date="2018-01" db="EMBL/GenBank/DDBJ databases">
        <title>Complete genome sequence of Bacteriovorax stolpii DSM12778.</title>
        <authorList>
            <person name="Tang B."/>
            <person name="Chang J."/>
        </authorList>
    </citation>
    <scope>NUCLEOTIDE SEQUENCE [LARGE SCALE GENOMIC DNA]</scope>
    <source>
        <strain evidence="1 2">DSM 12778</strain>
    </source>
</reference>
<dbReference type="SUPFAM" id="SSF69754">
    <property type="entry name" value="Ribosome binding protein Y (YfiA homologue)"/>
    <property type="match status" value="1"/>
</dbReference>
<evidence type="ECO:0000313" key="2">
    <source>
        <dbReference type="Proteomes" id="UP000235584"/>
    </source>
</evidence>